<dbReference type="InterPro" id="IPR003593">
    <property type="entry name" value="AAA+_ATPase"/>
</dbReference>
<reference evidence="4" key="1">
    <citation type="journal article" date="2016" name="Syst. Appl. Microbiol.">
        <title>Thermococcus piezophilus sp. nov., a novel hyperthermophilic and piezophilic archaeon with a broad pressure range for growth, isolated from a deepest hydrothermal vent at the Mid-Cayman Rise.</title>
        <authorList>
            <person name="Dalmasso C."/>
            <person name="Oger P."/>
            <person name="Selva G."/>
            <person name="Courtine D."/>
            <person name="L'Haridon S."/>
            <person name="Garlaschelli A."/>
            <person name="Roussel E."/>
            <person name="Miyazaki J."/>
            <person name="Reveillaud J."/>
            <person name="Jebbar M."/>
            <person name="Takai K."/>
            <person name="Maignien L."/>
            <person name="Alain K."/>
        </authorList>
    </citation>
    <scope>NUCLEOTIDE SEQUENCE [LARGE SCALE GENOMIC DNA]</scope>
    <source>
        <strain evidence="4">CDGS</strain>
    </source>
</reference>
<dbReference type="PANTHER" id="PTHR30486">
    <property type="entry name" value="TWITCHING MOTILITY PROTEIN PILT"/>
    <property type="match status" value="1"/>
</dbReference>
<evidence type="ECO:0000256" key="1">
    <source>
        <dbReference type="ARBA" id="ARBA00006611"/>
    </source>
</evidence>
<dbReference type="GeneID" id="28495772"/>
<accession>A0A172WH77</accession>
<evidence type="ECO:0000259" key="2">
    <source>
        <dbReference type="SMART" id="SM00382"/>
    </source>
</evidence>
<proteinExistence type="inferred from homology"/>
<organism evidence="3 4">
    <name type="scientific">Thermococcus piezophilus</name>
    <dbReference type="NCBI Taxonomy" id="1712654"/>
    <lineage>
        <taxon>Archaea</taxon>
        <taxon>Methanobacteriati</taxon>
        <taxon>Methanobacteriota</taxon>
        <taxon>Thermococci</taxon>
        <taxon>Thermococcales</taxon>
        <taxon>Thermococcaceae</taxon>
        <taxon>Thermococcus</taxon>
    </lineage>
</organism>
<dbReference type="Gene3D" id="3.40.50.300">
    <property type="entry name" value="P-loop containing nucleotide triphosphate hydrolases"/>
    <property type="match status" value="1"/>
</dbReference>
<dbReference type="OrthoDB" id="85442at2157"/>
<dbReference type="KEGG" id="tpie:A7C91_06220"/>
<dbReference type="RefSeq" id="WP_068665863.1">
    <property type="nucleotide sequence ID" value="NZ_CP015520.1"/>
</dbReference>
<sequence length="198" mass="22503">MGVYIFTPEDLLRYGTITEEQLEILKDALLEGKDILIVGSSRSGKTKLVEALISLIPDDRKVAVITAYSEFKPFRPNIVVIDTQFNPESLEKRTKEVIEKIKRINPDYVIIDTIHTVHVPTILSELLDGYTFIATSLVMSGDIVEEVRHWLRADDGVIGKFDIIVELKRDFRTGTRRINNIYAVKKSGDEKIELESLV</sequence>
<feature type="domain" description="AAA+ ATPase" evidence="2">
    <location>
        <begin position="31"/>
        <end position="171"/>
    </location>
</feature>
<dbReference type="EMBL" id="CP015520">
    <property type="protein sequence ID" value="ANF22812.1"/>
    <property type="molecule type" value="Genomic_DNA"/>
</dbReference>
<gene>
    <name evidence="3" type="ORF">A7C91_06220</name>
</gene>
<dbReference type="SMART" id="SM00382">
    <property type="entry name" value="AAA"/>
    <property type="match status" value="1"/>
</dbReference>
<dbReference type="InterPro" id="IPR027417">
    <property type="entry name" value="P-loop_NTPase"/>
</dbReference>
<evidence type="ECO:0000313" key="4">
    <source>
        <dbReference type="Proteomes" id="UP000076969"/>
    </source>
</evidence>
<evidence type="ECO:0000313" key="3">
    <source>
        <dbReference type="EMBL" id="ANF22812.1"/>
    </source>
</evidence>
<comment type="similarity">
    <text evidence="1">Belongs to the GSP E family.</text>
</comment>
<dbReference type="STRING" id="1712654.A7C91_06220"/>
<dbReference type="AlphaFoldDB" id="A0A172WH77"/>
<keyword evidence="4" id="KW-1185">Reference proteome</keyword>
<dbReference type="PANTHER" id="PTHR30486:SF6">
    <property type="entry name" value="TYPE IV PILUS RETRACTATION ATPASE PILT"/>
    <property type="match status" value="1"/>
</dbReference>
<dbReference type="SUPFAM" id="SSF52540">
    <property type="entry name" value="P-loop containing nucleoside triphosphate hydrolases"/>
    <property type="match status" value="1"/>
</dbReference>
<dbReference type="Proteomes" id="UP000076969">
    <property type="component" value="Chromosome"/>
</dbReference>
<name>A0A172WH77_9EURY</name>
<dbReference type="GO" id="GO:0016887">
    <property type="term" value="F:ATP hydrolysis activity"/>
    <property type="evidence" value="ECO:0007669"/>
    <property type="project" value="InterPro"/>
</dbReference>
<protein>
    <submittedName>
        <fullName evidence="3">ATPase</fullName>
    </submittedName>
</protein>
<dbReference type="InterPro" id="IPR050921">
    <property type="entry name" value="T4SS_GSP_E_ATPase"/>
</dbReference>